<comment type="caution">
    <text evidence="4">The sequence shown here is derived from an EMBL/GenBank/DDBJ whole genome shotgun (WGS) entry which is preliminary data.</text>
</comment>
<evidence type="ECO:0000313" key="10">
    <source>
        <dbReference type="Proteomes" id="UP000663872"/>
    </source>
</evidence>
<dbReference type="Proteomes" id="UP000663851">
    <property type="component" value="Unassembled WGS sequence"/>
</dbReference>
<dbReference type="Proteomes" id="UP000663873">
    <property type="component" value="Unassembled WGS sequence"/>
</dbReference>
<dbReference type="EMBL" id="CAJNYD010001863">
    <property type="protein sequence ID" value="CAF3370792.1"/>
    <property type="molecule type" value="Genomic_DNA"/>
</dbReference>
<protein>
    <submittedName>
        <fullName evidence="4">Uncharacterized protein</fullName>
    </submittedName>
</protein>
<evidence type="ECO:0000313" key="9">
    <source>
        <dbReference type="EMBL" id="CAF4633219.1"/>
    </source>
</evidence>
<dbReference type="Proteomes" id="UP000663848">
    <property type="component" value="Unassembled WGS sequence"/>
</dbReference>
<dbReference type="Proteomes" id="UP000663862">
    <property type="component" value="Unassembled WGS sequence"/>
</dbReference>
<dbReference type="Proteomes" id="UP000663872">
    <property type="component" value="Unassembled WGS sequence"/>
</dbReference>
<feature type="region of interest" description="Disordered" evidence="1">
    <location>
        <begin position="86"/>
        <end position="108"/>
    </location>
</feature>
<keyword evidence="11" id="KW-1185">Reference proteome</keyword>
<accession>A0A818B0J0</accession>
<evidence type="ECO:0000313" key="5">
    <source>
        <dbReference type="EMBL" id="CAF3669758.1"/>
    </source>
</evidence>
<dbReference type="EMBL" id="CAJOBQ010000520">
    <property type="protein sequence ID" value="CAF4373062.1"/>
    <property type="molecule type" value="Genomic_DNA"/>
</dbReference>
<feature type="compositionally biased region" description="Polar residues" evidence="1">
    <location>
        <begin position="86"/>
        <end position="96"/>
    </location>
</feature>
<evidence type="ECO:0000313" key="11">
    <source>
        <dbReference type="Proteomes" id="UP000663873"/>
    </source>
</evidence>
<dbReference type="Proteomes" id="UP000663825">
    <property type="component" value="Unassembled WGS sequence"/>
</dbReference>
<evidence type="ECO:0000313" key="4">
    <source>
        <dbReference type="EMBL" id="CAF3410534.1"/>
    </source>
</evidence>
<organism evidence="4 10">
    <name type="scientific">Rotaria socialis</name>
    <dbReference type="NCBI Taxonomy" id="392032"/>
    <lineage>
        <taxon>Eukaryota</taxon>
        <taxon>Metazoa</taxon>
        <taxon>Spiralia</taxon>
        <taxon>Gnathifera</taxon>
        <taxon>Rotifera</taxon>
        <taxon>Eurotatoria</taxon>
        <taxon>Bdelloidea</taxon>
        <taxon>Philodinida</taxon>
        <taxon>Philodinidae</taxon>
        <taxon>Rotaria</taxon>
    </lineage>
</organism>
<sequence length="153" mass="18447">MYRGHPNVVPVASKYLAHKEYIQDQEEHKQNIKNAQGLIDQSSPPERAHCYQRIRQRKIKEYELEIIERENARLRTKMLQNGAFVQSHNNYETHSLNNEKRHRDDEQHKTEIARLQKQITHARTNYPSRKYQNDYTKQQDLLQRISKFPPNNK</sequence>
<dbReference type="InterPro" id="IPR038792">
    <property type="entry name" value="CFAP97D1/2"/>
</dbReference>
<evidence type="ECO:0000313" key="3">
    <source>
        <dbReference type="EMBL" id="CAF3370792.1"/>
    </source>
</evidence>
<dbReference type="EMBL" id="CAJNXB010003911">
    <property type="protein sequence ID" value="CAF3347059.1"/>
    <property type="molecule type" value="Genomic_DNA"/>
</dbReference>
<dbReference type="EMBL" id="CAJOBP010028265">
    <property type="protein sequence ID" value="CAF4633219.1"/>
    <property type="molecule type" value="Genomic_DNA"/>
</dbReference>
<proteinExistence type="predicted"/>
<dbReference type="PANTHER" id="PTHR33768:SF7">
    <property type="entry name" value="CFAP97 DOMAIN CONTAINING 2"/>
    <property type="match status" value="1"/>
</dbReference>
<name>A0A818B0J0_9BILA</name>
<evidence type="ECO:0000313" key="7">
    <source>
        <dbReference type="EMBL" id="CAF4373062.1"/>
    </source>
</evidence>
<feature type="compositionally biased region" description="Basic and acidic residues" evidence="1">
    <location>
        <begin position="97"/>
        <end position="108"/>
    </location>
</feature>
<dbReference type="EMBL" id="CAJOBR010000282">
    <property type="protein sequence ID" value="CAF4490893.1"/>
    <property type="molecule type" value="Genomic_DNA"/>
</dbReference>
<dbReference type="AlphaFoldDB" id="A0A818B0J0"/>
<reference evidence="4" key="1">
    <citation type="submission" date="2021-02" db="EMBL/GenBank/DDBJ databases">
        <authorList>
            <person name="Nowell W R."/>
        </authorList>
    </citation>
    <scope>NUCLEOTIDE SEQUENCE</scope>
</reference>
<dbReference type="Proteomes" id="UP000663833">
    <property type="component" value="Unassembled WGS sequence"/>
</dbReference>
<evidence type="ECO:0000256" key="1">
    <source>
        <dbReference type="SAM" id="MobiDB-lite"/>
    </source>
</evidence>
<dbReference type="PANTHER" id="PTHR33768">
    <property type="entry name" value="MIP11318P"/>
    <property type="match status" value="1"/>
</dbReference>
<dbReference type="EMBL" id="CAJNYU010003372">
    <property type="protein sequence ID" value="CAF3669758.1"/>
    <property type="molecule type" value="Genomic_DNA"/>
</dbReference>
<gene>
    <name evidence="5" type="ORF">FME351_LOCUS25632</name>
    <name evidence="4" type="ORF">GRG538_LOCUS10865</name>
    <name evidence="6" type="ORF">HFQ381_LOCUS3161</name>
    <name evidence="3" type="ORF">LUA448_LOCUS14819</name>
    <name evidence="8" type="ORF">QYT958_LOCUS3840</name>
    <name evidence="2" type="ORF">TIS948_LOCUS22921</name>
    <name evidence="7" type="ORF">TSG867_LOCUS11032</name>
    <name evidence="9" type="ORF">UJA718_LOCUS32696</name>
</gene>
<dbReference type="Proteomes" id="UP000663869">
    <property type="component" value="Unassembled WGS sequence"/>
</dbReference>
<evidence type="ECO:0000313" key="8">
    <source>
        <dbReference type="EMBL" id="CAF4490893.1"/>
    </source>
</evidence>
<dbReference type="OrthoDB" id="9991392at2759"/>
<evidence type="ECO:0000313" key="6">
    <source>
        <dbReference type="EMBL" id="CAF4132302.1"/>
    </source>
</evidence>
<evidence type="ECO:0000313" key="2">
    <source>
        <dbReference type="EMBL" id="CAF3347059.1"/>
    </source>
</evidence>
<dbReference type="EMBL" id="CAJNYT010001439">
    <property type="protein sequence ID" value="CAF3410534.1"/>
    <property type="molecule type" value="Genomic_DNA"/>
</dbReference>
<dbReference type="EMBL" id="CAJOBO010000111">
    <property type="protein sequence ID" value="CAF4132302.1"/>
    <property type="molecule type" value="Genomic_DNA"/>
</dbReference>